<keyword evidence="2" id="KW-1185">Reference proteome</keyword>
<reference evidence="1 2" key="1">
    <citation type="journal article" date="2019" name="Commun. Biol.">
        <title>The bagworm genome reveals a unique fibroin gene that provides high tensile strength.</title>
        <authorList>
            <person name="Kono N."/>
            <person name="Nakamura H."/>
            <person name="Ohtoshi R."/>
            <person name="Tomita M."/>
            <person name="Numata K."/>
            <person name="Arakawa K."/>
        </authorList>
    </citation>
    <scope>NUCLEOTIDE SEQUENCE [LARGE SCALE GENOMIC DNA]</scope>
</reference>
<protein>
    <submittedName>
        <fullName evidence="1">Uncharacterized protein</fullName>
    </submittedName>
</protein>
<dbReference type="EMBL" id="BGZK01002046">
    <property type="protein sequence ID" value="GBP89952.1"/>
    <property type="molecule type" value="Genomic_DNA"/>
</dbReference>
<comment type="caution">
    <text evidence="1">The sequence shown here is derived from an EMBL/GenBank/DDBJ whole genome shotgun (WGS) entry which is preliminary data.</text>
</comment>
<gene>
    <name evidence="1" type="ORF">EVAR_63746_1</name>
</gene>
<accession>A0A4C1ZRD7</accession>
<evidence type="ECO:0000313" key="2">
    <source>
        <dbReference type="Proteomes" id="UP000299102"/>
    </source>
</evidence>
<organism evidence="1 2">
    <name type="scientific">Eumeta variegata</name>
    <name type="common">Bagworm moth</name>
    <name type="synonym">Eumeta japonica</name>
    <dbReference type="NCBI Taxonomy" id="151549"/>
    <lineage>
        <taxon>Eukaryota</taxon>
        <taxon>Metazoa</taxon>
        <taxon>Ecdysozoa</taxon>
        <taxon>Arthropoda</taxon>
        <taxon>Hexapoda</taxon>
        <taxon>Insecta</taxon>
        <taxon>Pterygota</taxon>
        <taxon>Neoptera</taxon>
        <taxon>Endopterygota</taxon>
        <taxon>Lepidoptera</taxon>
        <taxon>Glossata</taxon>
        <taxon>Ditrysia</taxon>
        <taxon>Tineoidea</taxon>
        <taxon>Psychidae</taxon>
        <taxon>Oiketicinae</taxon>
        <taxon>Eumeta</taxon>
    </lineage>
</organism>
<evidence type="ECO:0000313" key="1">
    <source>
        <dbReference type="EMBL" id="GBP89952.1"/>
    </source>
</evidence>
<proteinExistence type="predicted"/>
<dbReference type="AlphaFoldDB" id="A0A4C1ZRD7"/>
<dbReference type="OrthoDB" id="10050074at2759"/>
<sequence length="192" mass="22400">MIEVKNKEWSNHYLTDRHFIFKHENTHSSRRMIRAEYLGRSIPCTPCTLMIYRDRRQTSSSRYLQTIPPCTCAVKQNATFALTSRRTSRIWLDGSKSGGLRAATDAHWCVKNSVLHRDLDLTSITKYMKDASERFFSVTEFHPNPLLSAAASYEAPPPYHFIHRPRNIITDLPDDFTIEVERLRELNKQNDN</sequence>
<name>A0A4C1ZRD7_EUMVA</name>
<dbReference type="Proteomes" id="UP000299102">
    <property type="component" value="Unassembled WGS sequence"/>
</dbReference>